<dbReference type="Proteomes" id="UP000193560">
    <property type="component" value="Unassembled WGS sequence"/>
</dbReference>
<dbReference type="GO" id="GO:0035091">
    <property type="term" value="F:phosphatidylinositol binding"/>
    <property type="evidence" value="ECO:0007669"/>
    <property type="project" value="InterPro"/>
</dbReference>
<sequence>MLFFKEQRGTSITVSIDRLANIYEMEWFTFQHLMDAIAIQEQGPKEALNVIQNRLKSGTCHQQLRLLEVLNYLVERSNQRILCQVVSTPKLKSKLKWIMKSKGDPKVKSRITVMMETWIRKYSYQEPKIIKFASSIIQLGHNRILDKSSLYRSPSSYQDQSSSSCSGDSDDHKSFTDETPIREINFHRHSLKYTNPSSPFLAGFSPFSRRYQSLSSNRPSYLV</sequence>
<dbReference type="SMART" id="SM00288">
    <property type="entry name" value="VHS"/>
    <property type="match status" value="1"/>
</dbReference>
<protein>
    <recommendedName>
        <fullName evidence="2">VHS domain-containing protein</fullName>
    </recommendedName>
</protein>
<dbReference type="EMBL" id="MCGE01000001">
    <property type="protein sequence ID" value="ORZ25244.1"/>
    <property type="molecule type" value="Genomic_DNA"/>
</dbReference>
<feature type="domain" description="VHS" evidence="2">
    <location>
        <begin position="24"/>
        <end position="139"/>
    </location>
</feature>
<comment type="caution">
    <text evidence="3">The sequence shown here is derived from an EMBL/GenBank/DDBJ whole genome shotgun (WGS) entry which is preliminary data.</text>
</comment>
<evidence type="ECO:0000313" key="3">
    <source>
        <dbReference type="EMBL" id="ORZ25244.1"/>
    </source>
</evidence>
<evidence type="ECO:0000313" key="4">
    <source>
        <dbReference type="Proteomes" id="UP000193560"/>
    </source>
</evidence>
<organism evidence="3 4">
    <name type="scientific">Absidia repens</name>
    <dbReference type="NCBI Taxonomy" id="90262"/>
    <lineage>
        <taxon>Eukaryota</taxon>
        <taxon>Fungi</taxon>
        <taxon>Fungi incertae sedis</taxon>
        <taxon>Mucoromycota</taxon>
        <taxon>Mucoromycotina</taxon>
        <taxon>Mucoromycetes</taxon>
        <taxon>Mucorales</taxon>
        <taxon>Cunninghamellaceae</taxon>
        <taxon>Absidia</taxon>
    </lineage>
</organism>
<evidence type="ECO:0000256" key="1">
    <source>
        <dbReference type="SAM" id="MobiDB-lite"/>
    </source>
</evidence>
<dbReference type="GO" id="GO:0051666">
    <property type="term" value="P:actin cortical patch localization"/>
    <property type="evidence" value="ECO:0007669"/>
    <property type="project" value="TreeGrafter"/>
</dbReference>
<dbReference type="OrthoDB" id="10068368at2759"/>
<proteinExistence type="predicted"/>
<dbReference type="STRING" id="90262.A0A1X2J1Z9"/>
<dbReference type="GO" id="GO:0007015">
    <property type="term" value="P:actin filament organization"/>
    <property type="evidence" value="ECO:0007669"/>
    <property type="project" value="InterPro"/>
</dbReference>
<dbReference type="InterPro" id="IPR008942">
    <property type="entry name" value="ENTH_VHS"/>
</dbReference>
<name>A0A1X2J1Z9_9FUNG</name>
<dbReference type="GO" id="GO:0007034">
    <property type="term" value="P:vacuolar transport"/>
    <property type="evidence" value="ECO:0007669"/>
    <property type="project" value="UniProtKB-ARBA"/>
</dbReference>
<gene>
    <name evidence="3" type="ORF">BCR42DRAFT_399700</name>
</gene>
<dbReference type="SUPFAM" id="SSF48464">
    <property type="entry name" value="ENTH/VHS domain"/>
    <property type="match status" value="1"/>
</dbReference>
<dbReference type="Gene3D" id="1.25.40.90">
    <property type="match status" value="1"/>
</dbReference>
<dbReference type="InterPro" id="IPR002014">
    <property type="entry name" value="VHS_dom"/>
</dbReference>
<dbReference type="AlphaFoldDB" id="A0A1X2J1Z9"/>
<dbReference type="PROSITE" id="PS50179">
    <property type="entry name" value="VHS"/>
    <property type="match status" value="1"/>
</dbReference>
<dbReference type="GO" id="GO:0043130">
    <property type="term" value="F:ubiquitin binding"/>
    <property type="evidence" value="ECO:0007669"/>
    <property type="project" value="InterPro"/>
</dbReference>
<reference evidence="3 4" key="1">
    <citation type="submission" date="2016-07" db="EMBL/GenBank/DDBJ databases">
        <title>Pervasive Adenine N6-methylation of Active Genes in Fungi.</title>
        <authorList>
            <consortium name="DOE Joint Genome Institute"/>
            <person name="Mondo S.J."/>
            <person name="Dannebaum R.O."/>
            <person name="Kuo R.C."/>
            <person name="Labutti K."/>
            <person name="Haridas S."/>
            <person name="Kuo A."/>
            <person name="Salamov A."/>
            <person name="Ahrendt S.R."/>
            <person name="Lipzen A."/>
            <person name="Sullivan W."/>
            <person name="Andreopoulos W.B."/>
            <person name="Clum A."/>
            <person name="Lindquist E."/>
            <person name="Daum C."/>
            <person name="Ramamoorthy G.K."/>
            <person name="Gryganskyi A."/>
            <person name="Culley D."/>
            <person name="Magnuson J.K."/>
            <person name="James T.Y."/>
            <person name="O'Malley M.A."/>
            <person name="Stajich J.E."/>
            <person name="Spatafora J.W."/>
            <person name="Visel A."/>
            <person name="Grigoriev I.V."/>
        </authorList>
    </citation>
    <scope>NUCLEOTIDE SEQUENCE [LARGE SCALE GENOMIC DNA]</scope>
    <source>
        <strain evidence="3 4">NRRL 1336</strain>
    </source>
</reference>
<dbReference type="GO" id="GO:0006897">
    <property type="term" value="P:endocytosis"/>
    <property type="evidence" value="ECO:0007669"/>
    <property type="project" value="InterPro"/>
</dbReference>
<feature type="region of interest" description="Disordered" evidence="1">
    <location>
        <begin position="152"/>
        <end position="176"/>
    </location>
</feature>
<dbReference type="GO" id="GO:0030479">
    <property type="term" value="C:actin cortical patch"/>
    <property type="evidence" value="ECO:0007669"/>
    <property type="project" value="TreeGrafter"/>
</dbReference>
<dbReference type="PANTHER" id="PTHR47789">
    <property type="entry name" value="LAS SEVENTEEN-BINDING PROTEIN 5"/>
    <property type="match status" value="1"/>
</dbReference>
<dbReference type="Pfam" id="PF00790">
    <property type="entry name" value="VHS"/>
    <property type="match status" value="1"/>
</dbReference>
<accession>A0A1X2J1Z9</accession>
<evidence type="ECO:0000259" key="2">
    <source>
        <dbReference type="PROSITE" id="PS50179"/>
    </source>
</evidence>
<dbReference type="InterPro" id="IPR045007">
    <property type="entry name" value="LSB5"/>
</dbReference>
<keyword evidence="4" id="KW-1185">Reference proteome</keyword>
<dbReference type="PANTHER" id="PTHR47789:SF1">
    <property type="entry name" value="LAS SEVENTEEN-BINDING PROTEIN 5"/>
    <property type="match status" value="1"/>
</dbReference>
<feature type="compositionally biased region" description="Low complexity" evidence="1">
    <location>
        <begin position="153"/>
        <end position="167"/>
    </location>
</feature>